<dbReference type="Pfam" id="PF01841">
    <property type="entry name" value="Transglut_core"/>
    <property type="match status" value="1"/>
</dbReference>
<dbReference type="AlphaFoldDB" id="A0AAN8KKB9"/>
<protein>
    <recommendedName>
        <fullName evidence="2">Transglutaminase-like domain-containing protein</fullName>
    </recommendedName>
</protein>
<feature type="compositionally biased region" description="Basic and acidic residues" evidence="1">
    <location>
        <begin position="56"/>
        <end position="69"/>
    </location>
</feature>
<dbReference type="PANTHER" id="PTHR46333">
    <property type="entry name" value="CYTOKINESIS PROTEIN 3"/>
    <property type="match status" value="1"/>
</dbReference>
<dbReference type="PANTHER" id="PTHR46333:SF2">
    <property type="entry name" value="CYTOKINESIS PROTEIN 3"/>
    <property type="match status" value="1"/>
</dbReference>
<dbReference type="Proteomes" id="UP001347796">
    <property type="component" value="Unassembled WGS sequence"/>
</dbReference>
<comment type="caution">
    <text evidence="3">The sequence shown here is derived from an EMBL/GenBank/DDBJ whole genome shotgun (WGS) entry which is preliminary data.</text>
</comment>
<dbReference type="InterPro" id="IPR056564">
    <property type="entry name" value="Ig-like_KY"/>
</dbReference>
<evidence type="ECO:0000256" key="1">
    <source>
        <dbReference type="SAM" id="MobiDB-lite"/>
    </source>
</evidence>
<sequence length="638" mass="72877">MGSGASVEKDAKKVWSVETSKEENGIPKVPSIKISLPDHREHDTILSPVPSYITPRKQENTDRSGHTDDNISVESMEAEDYNKEEQEEVLPNAVPFKPPNLKRNQLVPDINMFATIDVYALSAPKLVTRSPEDLAYHLSKPAKNDLDKIRAFYIWITNNISYDTQSFFSGRIPNRDGAQVLQDRRGVCDHYSQLFSEMCRSAEIPCVRINGFAKGYGYNPDVLYTLKNRTTHSWNLVQIEKNWWPIDCTWGSGHVNSNKQFECFYQEFFFLPDPDRFILSHFPKKDKAIIVNEKYQLLPKPISIDEFNKMAKIEPGALFHGIKLSHSKYLFKVVKNGDITLRAPPDTVRDIACHLREKKTKKSVDNFVMCEKVDSETFTIHVRPASETRFILEIYALPWQANTPSFDLVAEFCIRCDEVGADTYPYPNRFGVWGAKPEIVEYGFMEDTFDHTSFESNDGNLSLSLNLCSEVITLMQLRSAESSRDMEEYVFCSYTASAMKINARLPHVGYYELNLFAQKPGDVEGKFDCIGHFLVRCTKEAENCLPFPIYYPGAADFNCMLMEPMYRFLPSDKEIKFRLVSSALKEVVIESSPMSKINNNTWEGSLFTGDSEPVVRIYGSDGHSGSQFQCLYEFKVVT</sequence>
<dbReference type="SMART" id="SM00460">
    <property type="entry name" value="TGc"/>
    <property type="match status" value="1"/>
</dbReference>
<dbReference type="SUPFAM" id="SSF54001">
    <property type="entry name" value="Cysteine proteinases"/>
    <property type="match status" value="1"/>
</dbReference>
<evidence type="ECO:0000313" key="4">
    <source>
        <dbReference type="Proteomes" id="UP001347796"/>
    </source>
</evidence>
<feature type="domain" description="Transglutaminase-like" evidence="2">
    <location>
        <begin position="180"/>
        <end position="250"/>
    </location>
</feature>
<organism evidence="3 4">
    <name type="scientific">Patella caerulea</name>
    <name type="common">Rayed Mediterranean limpet</name>
    <dbReference type="NCBI Taxonomy" id="87958"/>
    <lineage>
        <taxon>Eukaryota</taxon>
        <taxon>Metazoa</taxon>
        <taxon>Spiralia</taxon>
        <taxon>Lophotrochozoa</taxon>
        <taxon>Mollusca</taxon>
        <taxon>Gastropoda</taxon>
        <taxon>Patellogastropoda</taxon>
        <taxon>Patelloidea</taxon>
        <taxon>Patellidae</taxon>
        <taxon>Patella</taxon>
    </lineage>
</organism>
<dbReference type="GO" id="GO:0005737">
    <property type="term" value="C:cytoplasm"/>
    <property type="evidence" value="ECO:0007669"/>
    <property type="project" value="TreeGrafter"/>
</dbReference>
<evidence type="ECO:0000313" key="3">
    <source>
        <dbReference type="EMBL" id="KAK6195182.1"/>
    </source>
</evidence>
<name>A0AAN8KKB9_PATCE</name>
<dbReference type="InterPro" id="IPR038765">
    <property type="entry name" value="Papain-like_cys_pep_sf"/>
</dbReference>
<gene>
    <name evidence="3" type="ORF">SNE40_000659</name>
</gene>
<dbReference type="Pfam" id="PF23265">
    <property type="entry name" value="Ig-like_KY"/>
    <property type="match status" value="2"/>
</dbReference>
<evidence type="ECO:0000259" key="2">
    <source>
        <dbReference type="SMART" id="SM00460"/>
    </source>
</evidence>
<dbReference type="Gene3D" id="3.10.620.30">
    <property type="match status" value="1"/>
</dbReference>
<reference evidence="3 4" key="1">
    <citation type="submission" date="2024-01" db="EMBL/GenBank/DDBJ databases">
        <title>The genome of the rayed Mediterranean limpet Patella caerulea (Linnaeus, 1758).</title>
        <authorList>
            <person name="Anh-Thu Weber A."/>
            <person name="Halstead-Nussloch G."/>
        </authorList>
    </citation>
    <scope>NUCLEOTIDE SEQUENCE [LARGE SCALE GENOMIC DNA]</scope>
    <source>
        <strain evidence="3">AATW-2023a</strain>
        <tissue evidence="3">Whole specimen</tissue>
    </source>
</reference>
<dbReference type="EMBL" id="JAZGQO010000001">
    <property type="protein sequence ID" value="KAK6195182.1"/>
    <property type="molecule type" value="Genomic_DNA"/>
</dbReference>
<dbReference type="InterPro" id="IPR002931">
    <property type="entry name" value="Transglutaminase-like"/>
</dbReference>
<feature type="region of interest" description="Disordered" evidence="1">
    <location>
        <begin position="1"/>
        <end position="69"/>
    </location>
</feature>
<dbReference type="InterPro" id="IPR052557">
    <property type="entry name" value="CAP/Cytokinesis_protein"/>
</dbReference>
<proteinExistence type="predicted"/>
<keyword evidence="4" id="KW-1185">Reference proteome</keyword>
<accession>A0AAN8KKB9</accession>
<feature type="compositionally biased region" description="Basic and acidic residues" evidence="1">
    <location>
        <begin position="7"/>
        <end position="25"/>
    </location>
</feature>